<name>A0ABR9T5C9_9SPHI</name>
<dbReference type="Proteomes" id="UP000618319">
    <property type="component" value="Unassembled WGS sequence"/>
</dbReference>
<reference evidence="5 6" key="1">
    <citation type="submission" date="2018-02" db="EMBL/GenBank/DDBJ databases">
        <title>Sphingobacterium KA21.</title>
        <authorList>
            <person name="Vasarhelyi B.M."/>
            <person name="Deshmukh S."/>
            <person name="Balint B."/>
            <person name="Kukolya J."/>
        </authorList>
    </citation>
    <scope>NUCLEOTIDE SEQUENCE [LARGE SCALE GENOMIC DNA]</scope>
    <source>
        <strain evidence="5 6">Ka21</strain>
    </source>
</reference>
<comment type="caution">
    <text evidence="5">The sequence shown here is derived from an EMBL/GenBank/DDBJ whole genome shotgun (WGS) entry which is preliminary data.</text>
</comment>
<feature type="domain" description="M23ase beta-sheet core" evidence="4">
    <location>
        <begin position="331"/>
        <end position="415"/>
    </location>
</feature>
<evidence type="ECO:0000256" key="1">
    <source>
        <dbReference type="ARBA" id="ARBA00022729"/>
    </source>
</evidence>
<feature type="compositionally biased region" description="Basic and acidic residues" evidence="3">
    <location>
        <begin position="209"/>
        <end position="225"/>
    </location>
</feature>
<evidence type="ECO:0000256" key="2">
    <source>
        <dbReference type="SAM" id="Coils"/>
    </source>
</evidence>
<accession>A0ABR9T5C9</accession>
<dbReference type="RefSeq" id="WP_196937979.1">
    <property type="nucleotide sequence ID" value="NZ_MU158689.1"/>
</dbReference>
<feature type="region of interest" description="Disordered" evidence="3">
    <location>
        <begin position="195"/>
        <end position="225"/>
    </location>
</feature>
<dbReference type="CDD" id="cd12797">
    <property type="entry name" value="M23_peptidase"/>
    <property type="match status" value="1"/>
</dbReference>
<dbReference type="PANTHER" id="PTHR21666">
    <property type="entry name" value="PEPTIDASE-RELATED"/>
    <property type="match status" value="1"/>
</dbReference>
<keyword evidence="6" id="KW-1185">Reference proteome</keyword>
<evidence type="ECO:0000259" key="4">
    <source>
        <dbReference type="Pfam" id="PF01551"/>
    </source>
</evidence>
<dbReference type="Gene3D" id="6.10.250.3150">
    <property type="match status" value="1"/>
</dbReference>
<keyword evidence="1" id="KW-0732">Signal</keyword>
<dbReference type="Pfam" id="PF01551">
    <property type="entry name" value="Peptidase_M23"/>
    <property type="match status" value="1"/>
</dbReference>
<protein>
    <submittedName>
        <fullName evidence="5">Peptidase M23</fullName>
    </submittedName>
</protein>
<evidence type="ECO:0000313" key="5">
    <source>
        <dbReference type="EMBL" id="MBE8720289.1"/>
    </source>
</evidence>
<proteinExistence type="predicted"/>
<dbReference type="InterPro" id="IPR011055">
    <property type="entry name" value="Dup_hybrid_motif"/>
</dbReference>
<feature type="region of interest" description="Disordered" evidence="3">
    <location>
        <begin position="252"/>
        <end position="282"/>
    </location>
</feature>
<dbReference type="InterPro" id="IPR050570">
    <property type="entry name" value="Cell_wall_metabolism_enzyme"/>
</dbReference>
<gene>
    <name evidence="5" type="ORF">C4F40_06060</name>
</gene>
<dbReference type="Gene3D" id="2.70.70.10">
    <property type="entry name" value="Glucose Permease (Domain IIA)"/>
    <property type="match status" value="1"/>
</dbReference>
<evidence type="ECO:0000313" key="6">
    <source>
        <dbReference type="Proteomes" id="UP000618319"/>
    </source>
</evidence>
<dbReference type="InterPro" id="IPR016047">
    <property type="entry name" value="M23ase_b-sheet_dom"/>
</dbReference>
<dbReference type="EMBL" id="PSKQ01000017">
    <property type="protein sequence ID" value="MBE8720289.1"/>
    <property type="molecule type" value="Genomic_DNA"/>
</dbReference>
<keyword evidence="2" id="KW-0175">Coiled coil</keyword>
<evidence type="ECO:0000256" key="3">
    <source>
        <dbReference type="SAM" id="MobiDB-lite"/>
    </source>
</evidence>
<dbReference type="PANTHER" id="PTHR21666:SF289">
    <property type="entry name" value="L-ALA--D-GLU ENDOPEPTIDASE"/>
    <property type="match status" value="1"/>
</dbReference>
<feature type="coiled-coil region" evidence="2">
    <location>
        <begin position="25"/>
        <end position="52"/>
    </location>
</feature>
<dbReference type="SUPFAM" id="SSF51261">
    <property type="entry name" value="Duplicated hybrid motif"/>
    <property type="match status" value="1"/>
</dbReference>
<sequence length="421" mass="47663">MDLKKILFSIVTIFICGNLAFGQSSAELKKQREKIDAEIAQLNQILREKTQEKILSQRQVNALSKQLNLREDKISTINSELRLINNQISSNTKAVNALKAELEKMRQDYEKMIMFAFRNKNAYNKMMFIFASKDFNQGFKRVKYLQQFNDARKIKAAEIEETTKQIELKIAQLEQDRKTQNALLAEQRVERDKIAKDRSTHAGELNQLAKEERSYKGELSKKQQEKKRIDAAIKSAIAREIAEERRKAEAARKKAAEEEAKRTGKTVAEVEKTTPKKSDSEILRSTPEAAKLSADFQSNRGRLPWPVSQGNIVRAYGKRTVEGVPIFEPDIAIRTSTNAAVKTVFDGEIVQAFSGVVVIKHGEYFSFYSNLASVSVKRGQKVSRGQQIGTADSDADLGYSLVNFGLSRGQQEFDPSSWLAR</sequence>
<organism evidence="5 6">
    <name type="scientific">Sphingobacterium pedocola</name>
    <dbReference type="NCBI Taxonomy" id="2082722"/>
    <lineage>
        <taxon>Bacteria</taxon>
        <taxon>Pseudomonadati</taxon>
        <taxon>Bacteroidota</taxon>
        <taxon>Sphingobacteriia</taxon>
        <taxon>Sphingobacteriales</taxon>
        <taxon>Sphingobacteriaceae</taxon>
        <taxon>Sphingobacterium</taxon>
    </lineage>
</organism>